<dbReference type="PANTHER" id="PTHR11552:SF147">
    <property type="entry name" value="CHOLINE DEHYDROGENASE, MITOCHONDRIAL"/>
    <property type="match status" value="1"/>
</dbReference>
<comment type="caution">
    <text evidence="6">The sequence shown here is derived from an EMBL/GenBank/DDBJ whole genome shotgun (WGS) entry which is preliminary data.</text>
</comment>
<gene>
    <name evidence="6" type="ORF">AFUS01_LOCUS11387</name>
</gene>
<keyword evidence="3" id="KW-0274">FAD</keyword>
<comment type="cofactor">
    <cofactor evidence="1">
        <name>FAD</name>
        <dbReference type="ChEBI" id="CHEBI:57692"/>
    </cofactor>
</comment>
<evidence type="ECO:0000256" key="3">
    <source>
        <dbReference type="ARBA" id="ARBA00022827"/>
    </source>
</evidence>
<dbReference type="EMBL" id="CAJVCH010087465">
    <property type="protein sequence ID" value="CAG7722228.1"/>
    <property type="molecule type" value="Genomic_DNA"/>
</dbReference>
<evidence type="ECO:0000313" key="7">
    <source>
        <dbReference type="Proteomes" id="UP000708208"/>
    </source>
</evidence>
<dbReference type="InterPro" id="IPR012132">
    <property type="entry name" value="GMC_OxRdtase"/>
</dbReference>
<keyword evidence="2" id="KW-0285">Flavoprotein</keyword>
<dbReference type="Proteomes" id="UP000708208">
    <property type="component" value="Unassembled WGS sequence"/>
</dbReference>
<protein>
    <recommendedName>
        <fullName evidence="5">Glucose-methanol-choline oxidoreductase N-terminal domain-containing protein</fullName>
    </recommendedName>
</protein>
<dbReference type="PANTHER" id="PTHR11552">
    <property type="entry name" value="GLUCOSE-METHANOL-CHOLINE GMC OXIDOREDUCTASE"/>
    <property type="match status" value="1"/>
</dbReference>
<evidence type="ECO:0000313" key="6">
    <source>
        <dbReference type="EMBL" id="CAG7722228.1"/>
    </source>
</evidence>
<accession>A0A8J2JPL2</accession>
<feature type="domain" description="Glucose-methanol-choline oxidoreductase N-terminal" evidence="5">
    <location>
        <begin position="78"/>
        <end position="298"/>
    </location>
</feature>
<feature type="transmembrane region" description="Helical" evidence="4">
    <location>
        <begin position="33"/>
        <end position="57"/>
    </location>
</feature>
<keyword evidence="4" id="KW-0812">Transmembrane</keyword>
<feature type="non-terminal residue" evidence="6">
    <location>
        <position position="1"/>
    </location>
</feature>
<reference evidence="6" key="1">
    <citation type="submission" date="2021-06" db="EMBL/GenBank/DDBJ databases">
        <authorList>
            <person name="Hodson N. C."/>
            <person name="Mongue J. A."/>
            <person name="Jaron S. K."/>
        </authorList>
    </citation>
    <scope>NUCLEOTIDE SEQUENCE</scope>
</reference>
<dbReference type="Pfam" id="PF00732">
    <property type="entry name" value="GMC_oxred_N"/>
    <property type="match status" value="1"/>
</dbReference>
<dbReference type="OrthoDB" id="269227at2759"/>
<sequence>MAANILETFGNLRKISQQIKPILRPLKTSANGMFSNVAFASIVYGFLFQMGMLLSTWDYGDRFAARMQVRFDKSSDTFDFIVVGSGSSGAVVASRLSENPNWKVLLLEAGGEPHPMQGIPATAPVIVNYKEIDWQHHSVPQIGACLAMDKQTALLSQGKSLGGSSNINYMLHTRGNSLDFDNWANITGDPSWSYANVLKYFIRSEDYEGEWQEGDMHGVGGPVHVEPAQYRPLVDNYLKGANELGYQNADINGYYTQGFDVGHFATRKGKRDAVFESYIESSRKRRNLVIYKYAHVNK</sequence>
<organism evidence="6 7">
    <name type="scientific">Allacma fusca</name>
    <dbReference type="NCBI Taxonomy" id="39272"/>
    <lineage>
        <taxon>Eukaryota</taxon>
        <taxon>Metazoa</taxon>
        <taxon>Ecdysozoa</taxon>
        <taxon>Arthropoda</taxon>
        <taxon>Hexapoda</taxon>
        <taxon>Collembola</taxon>
        <taxon>Symphypleona</taxon>
        <taxon>Sminthuridae</taxon>
        <taxon>Allacma</taxon>
    </lineage>
</organism>
<dbReference type="AlphaFoldDB" id="A0A8J2JPL2"/>
<keyword evidence="4" id="KW-0472">Membrane</keyword>
<evidence type="ECO:0000256" key="4">
    <source>
        <dbReference type="SAM" id="Phobius"/>
    </source>
</evidence>
<proteinExistence type="predicted"/>
<name>A0A8J2JPL2_9HEXA</name>
<evidence type="ECO:0000256" key="2">
    <source>
        <dbReference type="ARBA" id="ARBA00022630"/>
    </source>
</evidence>
<keyword evidence="4" id="KW-1133">Transmembrane helix</keyword>
<evidence type="ECO:0000259" key="5">
    <source>
        <dbReference type="Pfam" id="PF00732"/>
    </source>
</evidence>
<dbReference type="InterPro" id="IPR000172">
    <property type="entry name" value="GMC_OxRdtase_N"/>
</dbReference>
<keyword evidence="7" id="KW-1185">Reference proteome</keyword>
<dbReference type="GO" id="GO:0050660">
    <property type="term" value="F:flavin adenine dinucleotide binding"/>
    <property type="evidence" value="ECO:0007669"/>
    <property type="project" value="InterPro"/>
</dbReference>
<dbReference type="GO" id="GO:0016614">
    <property type="term" value="F:oxidoreductase activity, acting on CH-OH group of donors"/>
    <property type="evidence" value="ECO:0007669"/>
    <property type="project" value="InterPro"/>
</dbReference>
<evidence type="ECO:0000256" key="1">
    <source>
        <dbReference type="ARBA" id="ARBA00001974"/>
    </source>
</evidence>